<feature type="domain" description="RDD" evidence="7">
    <location>
        <begin position="6"/>
        <end position="126"/>
    </location>
</feature>
<evidence type="ECO:0000256" key="4">
    <source>
        <dbReference type="ARBA" id="ARBA00022989"/>
    </source>
</evidence>
<dbReference type="PANTHER" id="PTHR36115:SF9">
    <property type="entry name" value="LMO1584 PROTEIN"/>
    <property type="match status" value="1"/>
</dbReference>
<evidence type="ECO:0000259" key="7">
    <source>
        <dbReference type="Pfam" id="PF06271"/>
    </source>
</evidence>
<name>A0ABW4KBW2_9BACI</name>
<dbReference type="PANTHER" id="PTHR36115">
    <property type="entry name" value="PROLINE-RICH ANTIGEN HOMOLOG-RELATED"/>
    <property type="match status" value="1"/>
</dbReference>
<evidence type="ECO:0000313" key="9">
    <source>
        <dbReference type="Proteomes" id="UP001597301"/>
    </source>
</evidence>
<keyword evidence="5 6" id="KW-0472">Membrane</keyword>
<dbReference type="RefSeq" id="WP_380772237.1">
    <property type="nucleotide sequence ID" value="NZ_JBHUEO010000005.1"/>
</dbReference>
<protein>
    <submittedName>
        <fullName evidence="8">RDD family protein</fullName>
    </submittedName>
</protein>
<evidence type="ECO:0000256" key="3">
    <source>
        <dbReference type="ARBA" id="ARBA00022692"/>
    </source>
</evidence>
<evidence type="ECO:0000256" key="1">
    <source>
        <dbReference type="ARBA" id="ARBA00004651"/>
    </source>
</evidence>
<accession>A0ABW4KBW2</accession>
<evidence type="ECO:0000313" key="8">
    <source>
        <dbReference type="EMBL" id="MFD1705689.1"/>
    </source>
</evidence>
<keyword evidence="3 6" id="KW-0812">Transmembrane</keyword>
<reference evidence="9" key="1">
    <citation type="journal article" date="2019" name="Int. J. Syst. Evol. Microbiol.">
        <title>The Global Catalogue of Microorganisms (GCM) 10K type strain sequencing project: providing services to taxonomists for standard genome sequencing and annotation.</title>
        <authorList>
            <consortium name="The Broad Institute Genomics Platform"/>
            <consortium name="The Broad Institute Genome Sequencing Center for Infectious Disease"/>
            <person name="Wu L."/>
            <person name="Ma J."/>
        </authorList>
    </citation>
    <scope>NUCLEOTIDE SEQUENCE [LARGE SCALE GENOMIC DNA]</scope>
    <source>
        <strain evidence="9">CGMCC 1.12295</strain>
    </source>
</reference>
<feature type="transmembrane region" description="Helical" evidence="6">
    <location>
        <begin position="85"/>
        <end position="111"/>
    </location>
</feature>
<comment type="subcellular location">
    <subcellularLocation>
        <location evidence="1">Cell membrane</location>
        <topology evidence="1">Multi-pass membrane protein</topology>
    </subcellularLocation>
</comment>
<dbReference type="Pfam" id="PF06271">
    <property type="entry name" value="RDD"/>
    <property type="match status" value="1"/>
</dbReference>
<proteinExistence type="predicted"/>
<dbReference type="EMBL" id="JBHUEO010000005">
    <property type="protein sequence ID" value="MFD1705689.1"/>
    <property type="molecule type" value="Genomic_DNA"/>
</dbReference>
<evidence type="ECO:0000256" key="6">
    <source>
        <dbReference type="SAM" id="Phobius"/>
    </source>
</evidence>
<keyword evidence="9" id="KW-1185">Reference proteome</keyword>
<feature type="transmembrane region" description="Helical" evidence="6">
    <location>
        <begin position="45"/>
        <end position="64"/>
    </location>
</feature>
<dbReference type="Proteomes" id="UP001597301">
    <property type="component" value="Unassembled WGS sequence"/>
</dbReference>
<dbReference type="InterPro" id="IPR010432">
    <property type="entry name" value="RDD"/>
</dbReference>
<comment type="caution">
    <text evidence="8">The sequence shown here is derived from an EMBL/GenBank/DDBJ whole genome shotgun (WGS) entry which is preliminary data.</text>
</comment>
<evidence type="ECO:0000256" key="2">
    <source>
        <dbReference type="ARBA" id="ARBA00022475"/>
    </source>
</evidence>
<dbReference type="InterPro" id="IPR051791">
    <property type="entry name" value="Pra-immunoreactive"/>
</dbReference>
<sequence>MPHYPGGFWRRLLGNLLDALIVGIPLAILSLLLTGHTDGNTFTNLLSFLYYLLLPVLWAGYTVGKRIAGVRIVKLNGENPGIGTMLLRIVVGGLVYIVTLGIGLIISAFMIGLRDDKRGLHDLIAGTYVTTEPPQ</sequence>
<keyword evidence="2" id="KW-1003">Cell membrane</keyword>
<gene>
    <name evidence="8" type="ORF">ACFSCZ_02865</name>
</gene>
<feature type="transmembrane region" description="Helical" evidence="6">
    <location>
        <begin position="12"/>
        <end position="33"/>
    </location>
</feature>
<evidence type="ECO:0000256" key="5">
    <source>
        <dbReference type="ARBA" id="ARBA00023136"/>
    </source>
</evidence>
<keyword evidence="4 6" id="KW-1133">Transmembrane helix</keyword>
<organism evidence="8 9">
    <name type="scientific">Siminovitchia sediminis</name>
    <dbReference type="NCBI Taxonomy" id="1274353"/>
    <lineage>
        <taxon>Bacteria</taxon>
        <taxon>Bacillati</taxon>
        <taxon>Bacillota</taxon>
        <taxon>Bacilli</taxon>
        <taxon>Bacillales</taxon>
        <taxon>Bacillaceae</taxon>
        <taxon>Siminovitchia</taxon>
    </lineage>
</organism>